<evidence type="ECO:0000256" key="4">
    <source>
        <dbReference type="ARBA" id="ARBA00012438"/>
    </source>
</evidence>
<keyword evidence="9 12" id="KW-1133">Transmembrane helix</keyword>
<evidence type="ECO:0000256" key="11">
    <source>
        <dbReference type="ARBA" id="ARBA00023136"/>
    </source>
</evidence>
<dbReference type="SMART" id="SM00387">
    <property type="entry name" value="HATPase_c"/>
    <property type="match status" value="1"/>
</dbReference>
<feature type="domain" description="HAMP" evidence="14">
    <location>
        <begin position="179"/>
        <end position="233"/>
    </location>
</feature>
<dbReference type="RefSeq" id="WP_211273793.1">
    <property type="nucleotide sequence ID" value="NZ_CP073767.1"/>
</dbReference>
<keyword evidence="6" id="KW-0808">Transferase</keyword>
<dbReference type="PROSITE" id="PS50885">
    <property type="entry name" value="HAMP"/>
    <property type="match status" value="1"/>
</dbReference>
<evidence type="ECO:0000256" key="12">
    <source>
        <dbReference type="SAM" id="Phobius"/>
    </source>
</evidence>
<evidence type="ECO:0000256" key="8">
    <source>
        <dbReference type="ARBA" id="ARBA00022777"/>
    </source>
</evidence>
<evidence type="ECO:0000256" key="10">
    <source>
        <dbReference type="ARBA" id="ARBA00023012"/>
    </source>
</evidence>
<dbReference type="InterPro" id="IPR004358">
    <property type="entry name" value="Sig_transdc_His_kin-like_C"/>
</dbReference>
<evidence type="ECO:0000259" key="13">
    <source>
        <dbReference type="PROSITE" id="PS50109"/>
    </source>
</evidence>
<feature type="transmembrane region" description="Helical" evidence="12">
    <location>
        <begin position="155"/>
        <end position="178"/>
    </location>
</feature>
<dbReference type="SMART" id="SM00388">
    <property type="entry name" value="HisKA"/>
    <property type="match status" value="1"/>
</dbReference>
<keyword evidence="7 12" id="KW-0812">Transmembrane</keyword>
<evidence type="ECO:0000313" key="16">
    <source>
        <dbReference type="Proteomes" id="UP001058003"/>
    </source>
</evidence>
<accession>A0A9Q9M9W0</accession>
<dbReference type="Pfam" id="PF00672">
    <property type="entry name" value="HAMP"/>
    <property type="match status" value="1"/>
</dbReference>
<comment type="catalytic activity">
    <reaction evidence="1">
        <text>ATP + protein L-histidine = ADP + protein N-phospho-L-histidine.</text>
        <dbReference type="EC" id="2.7.13.3"/>
    </reaction>
</comment>
<dbReference type="FunFam" id="3.30.565.10:FF:000006">
    <property type="entry name" value="Sensor histidine kinase WalK"/>
    <property type="match status" value="1"/>
</dbReference>
<dbReference type="SMART" id="SM00304">
    <property type="entry name" value="HAMP"/>
    <property type="match status" value="1"/>
</dbReference>
<keyword evidence="10" id="KW-0902">Two-component regulatory system</keyword>
<dbReference type="Gene3D" id="6.10.340.10">
    <property type="match status" value="1"/>
</dbReference>
<evidence type="ECO:0000256" key="1">
    <source>
        <dbReference type="ARBA" id="ARBA00000085"/>
    </source>
</evidence>
<dbReference type="EMBL" id="CP073767">
    <property type="protein sequence ID" value="UWZ51143.1"/>
    <property type="molecule type" value="Genomic_DNA"/>
</dbReference>
<dbReference type="InterPro" id="IPR003594">
    <property type="entry name" value="HATPase_dom"/>
</dbReference>
<dbReference type="Gene3D" id="3.30.565.10">
    <property type="entry name" value="Histidine kinase-like ATPase, C-terminal domain"/>
    <property type="match status" value="1"/>
</dbReference>
<dbReference type="InterPro" id="IPR036890">
    <property type="entry name" value="HATPase_C_sf"/>
</dbReference>
<dbReference type="FunFam" id="1.10.287.130:FF:000001">
    <property type="entry name" value="Two-component sensor histidine kinase"/>
    <property type="match status" value="1"/>
</dbReference>
<dbReference type="AlphaFoldDB" id="A0A9Q9M9W0"/>
<evidence type="ECO:0000256" key="2">
    <source>
        <dbReference type="ARBA" id="ARBA00001968"/>
    </source>
</evidence>
<comment type="cofactor">
    <cofactor evidence="2">
        <name>a divalent metal cation</name>
        <dbReference type="ChEBI" id="CHEBI:60240"/>
    </cofactor>
</comment>
<dbReference type="CDD" id="cd06225">
    <property type="entry name" value="HAMP"/>
    <property type="match status" value="1"/>
</dbReference>
<comment type="subcellular location">
    <subcellularLocation>
        <location evidence="3">Cell membrane</location>
    </subcellularLocation>
</comment>
<protein>
    <recommendedName>
        <fullName evidence="4">histidine kinase</fullName>
        <ecNumber evidence="4">2.7.13.3</ecNumber>
    </recommendedName>
</protein>
<dbReference type="PRINTS" id="PR00344">
    <property type="entry name" value="BCTRLSENSOR"/>
</dbReference>
<dbReference type="CDD" id="cd00082">
    <property type="entry name" value="HisKA"/>
    <property type="match status" value="1"/>
</dbReference>
<dbReference type="GO" id="GO:0000155">
    <property type="term" value="F:phosphorelay sensor kinase activity"/>
    <property type="evidence" value="ECO:0007669"/>
    <property type="project" value="InterPro"/>
</dbReference>
<keyword evidence="8 15" id="KW-0418">Kinase</keyword>
<feature type="domain" description="Histidine kinase" evidence="13">
    <location>
        <begin position="248"/>
        <end position="459"/>
    </location>
</feature>
<dbReference type="InterPro" id="IPR050428">
    <property type="entry name" value="TCS_sensor_his_kinase"/>
</dbReference>
<dbReference type="PANTHER" id="PTHR45436">
    <property type="entry name" value="SENSOR HISTIDINE KINASE YKOH"/>
    <property type="match status" value="1"/>
</dbReference>
<sequence>MNRWSLRGSLLVGMLAVTAAVLLVAGASAVLALRGYLLARTDDQLDVAARFAQQRIGQLDAPSARGGLQAVIAPSDYLVEVRRADGSLTRLGGLQSVPARPLLDEAPAAPADGRLTAATNVGAGRYRAVVGRTVDGATVLVALPMDPVRQTVRQLVLTELGVAAAMLLLLAAGGRLLVARSLRPLDRITATATAIAGGELDRRVPPGPPARTEVGRLTHAVNGMLARIEAALAVRAASEDRMRRFVADASHELRTPLTSIRGYLQLLRQGIIGDAERPAVLRRVDDEARRMGTLVDDLLYLARLDAEPALRHGPFDLTPVLRDSVSDLLVVQPGRPVRLDVPPACRVLGDEDAVRQLMANLLANARRHTPADVPVTVRLRTVDGRAEVEVRDRGPGMPPGLADRAFDRFSRGDDARGAGGSGLGLAIVAEIVAAHGGTVGLTSAPGDGTAVRFTIPLADA</sequence>
<evidence type="ECO:0000256" key="6">
    <source>
        <dbReference type="ARBA" id="ARBA00022679"/>
    </source>
</evidence>
<dbReference type="InterPro" id="IPR003661">
    <property type="entry name" value="HisK_dim/P_dom"/>
</dbReference>
<evidence type="ECO:0000256" key="7">
    <source>
        <dbReference type="ARBA" id="ARBA00022692"/>
    </source>
</evidence>
<dbReference type="Pfam" id="PF02518">
    <property type="entry name" value="HATPase_c"/>
    <property type="match status" value="1"/>
</dbReference>
<dbReference type="InterPro" id="IPR005467">
    <property type="entry name" value="His_kinase_dom"/>
</dbReference>
<keyword evidence="11 12" id="KW-0472">Membrane</keyword>
<keyword evidence="16" id="KW-1185">Reference proteome</keyword>
<evidence type="ECO:0000256" key="5">
    <source>
        <dbReference type="ARBA" id="ARBA00022553"/>
    </source>
</evidence>
<dbReference type="Proteomes" id="UP001058003">
    <property type="component" value="Chromosome"/>
</dbReference>
<dbReference type="EC" id="2.7.13.3" evidence="4"/>
<dbReference type="SUPFAM" id="SSF158472">
    <property type="entry name" value="HAMP domain-like"/>
    <property type="match status" value="1"/>
</dbReference>
<dbReference type="PANTHER" id="PTHR45436:SF5">
    <property type="entry name" value="SENSOR HISTIDINE KINASE TRCS"/>
    <property type="match status" value="1"/>
</dbReference>
<proteinExistence type="predicted"/>
<dbReference type="InterPro" id="IPR036097">
    <property type="entry name" value="HisK_dim/P_sf"/>
</dbReference>
<dbReference type="SUPFAM" id="SSF47384">
    <property type="entry name" value="Homodimeric domain of signal transducing histidine kinase"/>
    <property type="match status" value="1"/>
</dbReference>
<dbReference type="PROSITE" id="PS50109">
    <property type="entry name" value="HIS_KIN"/>
    <property type="match status" value="1"/>
</dbReference>
<gene>
    <name evidence="15" type="ORF">Daura_30795</name>
</gene>
<dbReference type="SUPFAM" id="SSF55874">
    <property type="entry name" value="ATPase domain of HSP90 chaperone/DNA topoisomerase II/histidine kinase"/>
    <property type="match status" value="1"/>
</dbReference>
<evidence type="ECO:0000313" key="15">
    <source>
        <dbReference type="EMBL" id="UWZ51143.1"/>
    </source>
</evidence>
<dbReference type="CDD" id="cd00075">
    <property type="entry name" value="HATPase"/>
    <property type="match status" value="1"/>
</dbReference>
<dbReference type="KEGG" id="daur:Daura_30795"/>
<dbReference type="GO" id="GO:0005509">
    <property type="term" value="F:calcium ion binding"/>
    <property type="evidence" value="ECO:0007669"/>
    <property type="project" value="UniProtKB-ARBA"/>
</dbReference>
<evidence type="ECO:0000256" key="3">
    <source>
        <dbReference type="ARBA" id="ARBA00004236"/>
    </source>
</evidence>
<evidence type="ECO:0000256" key="9">
    <source>
        <dbReference type="ARBA" id="ARBA00022989"/>
    </source>
</evidence>
<organism evidence="15 16">
    <name type="scientific">Dactylosporangium aurantiacum</name>
    <dbReference type="NCBI Taxonomy" id="35754"/>
    <lineage>
        <taxon>Bacteria</taxon>
        <taxon>Bacillati</taxon>
        <taxon>Actinomycetota</taxon>
        <taxon>Actinomycetes</taxon>
        <taxon>Micromonosporales</taxon>
        <taxon>Micromonosporaceae</taxon>
        <taxon>Dactylosporangium</taxon>
    </lineage>
</organism>
<evidence type="ECO:0000259" key="14">
    <source>
        <dbReference type="PROSITE" id="PS50885"/>
    </source>
</evidence>
<reference evidence="15" key="1">
    <citation type="submission" date="2021-04" db="EMBL/GenBank/DDBJ databases">
        <title>Dactylosporangium aurantiacum NRRL B-8018 full assembly.</title>
        <authorList>
            <person name="Hartkoorn R.C."/>
            <person name="Beaudoing E."/>
            <person name="Hot D."/>
        </authorList>
    </citation>
    <scope>NUCLEOTIDE SEQUENCE</scope>
    <source>
        <strain evidence="15">NRRL B-8018</strain>
    </source>
</reference>
<dbReference type="Gene3D" id="1.10.287.130">
    <property type="match status" value="1"/>
</dbReference>
<dbReference type="InterPro" id="IPR003660">
    <property type="entry name" value="HAMP_dom"/>
</dbReference>
<name>A0A9Q9M9W0_9ACTN</name>
<dbReference type="GO" id="GO:0005886">
    <property type="term" value="C:plasma membrane"/>
    <property type="evidence" value="ECO:0007669"/>
    <property type="project" value="UniProtKB-SubCell"/>
</dbReference>
<dbReference type="Pfam" id="PF00512">
    <property type="entry name" value="HisKA"/>
    <property type="match status" value="1"/>
</dbReference>
<keyword evidence="5" id="KW-0597">Phosphoprotein</keyword>